<keyword evidence="2" id="KW-0472">Membrane</keyword>
<feature type="region of interest" description="Disordered" evidence="1">
    <location>
        <begin position="516"/>
        <end position="554"/>
    </location>
</feature>
<comment type="caution">
    <text evidence="3">The sequence shown here is derived from an EMBL/GenBank/DDBJ whole genome shotgun (WGS) entry which is preliminary data.</text>
</comment>
<dbReference type="InterPro" id="IPR012870">
    <property type="entry name" value="DUF1666"/>
</dbReference>
<feature type="compositionally biased region" description="Acidic residues" evidence="1">
    <location>
        <begin position="521"/>
        <end position="540"/>
    </location>
</feature>
<organism evidence="3 4">
    <name type="scientific">Arachis hypogaea</name>
    <name type="common">Peanut</name>
    <dbReference type="NCBI Taxonomy" id="3818"/>
    <lineage>
        <taxon>Eukaryota</taxon>
        <taxon>Viridiplantae</taxon>
        <taxon>Streptophyta</taxon>
        <taxon>Embryophyta</taxon>
        <taxon>Tracheophyta</taxon>
        <taxon>Spermatophyta</taxon>
        <taxon>Magnoliopsida</taxon>
        <taxon>eudicotyledons</taxon>
        <taxon>Gunneridae</taxon>
        <taxon>Pentapetalae</taxon>
        <taxon>rosids</taxon>
        <taxon>fabids</taxon>
        <taxon>Fabales</taxon>
        <taxon>Fabaceae</taxon>
        <taxon>Papilionoideae</taxon>
        <taxon>50 kb inversion clade</taxon>
        <taxon>dalbergioids sensu lato</taxon>
        <taxon>Dalbergieae</taxon>
        <taxon>Pterocarpus clade</taxon>
        <taxon>Arachis</taxon>
    </lineage>
</organism>
<sequence length="900" mass="103102">MGAKNLLVLKTHVDGSINISFVNDFVYGNMFWAFRSLWGFISTVVVYFSGLILRYILRFLQLGDAKNEVNVQPPDADSEANGISEKLATFFFWSENFLEVGEERETEIETESSAFMEDNGKSDGETESSVLKKVECDTNKDPAESGIEGEEDGSDFMGSNSSVHEDAEKNVAEEEGFVFMEMDWDPRKCKLDEDEKEFLGLIESNSSVLEGGEKIDESKTEESVFMENGFNTKNREEEKEQETVETNFTTNTRKCEYMCGKDTISGFIEEPTAMSFSFREFYMGPYVSTTISHNSCTDSAKQFSALDSQAEDSVAQGETKDSVQEQGSSTTAPPNPSTSVPFWFESHPFVETDLSDEDNDDFLFNENSIVSDSESESSSSSGLIWGNVDNKVDSDSLTYEFLVGKSIDESFETKIMKLMMQEDRIEGEDAKQSSSDDDDDGFIEMGQVKNDSKSFNIHEEKGWSNDMKKSEAKCKKNLQSNEPDSNFDTNEDDLEWEHDDLVEQLKLELKNARRGGLATIPEEDEGEDEDEKEEEEENEKEELTESPKPKMGFDEDLEQLEVEEKVEYSEQIDEIERVYKSYAEKMKKLDILNYQTMHALGLIQLNKDPLKLISIPKSTTQGAKPVISHNLWPRKGSKNTNDPILKLVHELHRDLELVYVGQVCLSWEILCWQHKKAQELQQEHHSHGHRYNLVAGEFQLFQVLLQRFIENEPFQGPRIHNYVKNRCVIRNLLQVPAIKDDSLKDRNMSKVEEEVPITSGRLADIIKECMRVYWEFAGADKDYGNVVLKLSQRIPAELKDPSTSGLIDDMRAQLHKKEKWLKDLVRSGNCIVRKFQKHHQDELDHEQLVAQVGLRLISRVLSMSRLRKEQVLWCNEKLHRIRFLSRKNVQVEPSFSLFPC</sequence>
<protein>
    <recommendedName>
        <fullName evidence="5">Ribosomal protein L34Ae</fullName>
    </recommendedName>
</protein>
<dbReference type="Pfam" id="PF07891">
    <property type="entry name" value="DUF1666"/>
    <property type="match status" value="1"/>
</dbReference>
<dbReference type="Gramene" id="arahy.Tifrunner.gnm2.ann2.Ah05g243400.1">
    <property type="protein sequence ID" value="arahy.Tifrunner.gnm2.ann2.Ah05g243400.1-CDS"/>
    <property type="gene ID" value="arahy.Tifrunner.gnm2.ann2.Ah05g243400"/>
</dbReference>
<dbReference type="STRING" id="3818.A0A445D5V9"/>
<dbReference type="AlphaFoldDB" id="A0A445D5V9"/>
<evidence type="ECO:0000313" key="3">
    <source>
        <dbReference type="EMBL" id="RYR58511.1"/>
    </source>
</evidence>
<feature type="compositionally biased region" description="Basic and acidic residues" evidence="1">
    <location>
        <begin position="541"/>
        <end position="553"/>
    </location>
</feature>
<keyword evidence="4" id="KW-1185">Reference proteome</keyword>
<dbReference type="OrthoDB" id="772197at2759"/>
<feature type="region of interest" description="Disordered" evidence="1">
    <location>
        <begin position="307"/>
        <end position="342"/>
    </location>
</feature>
<feature type="compositionally biased region" description="Basic and acidic residues" evidence="1">
    <location>
        <begin position="450"/>
        <end position="474"/>
    </location>
</feature>
<dbReference type="EMBL" id="SDMP01000005">
    <property type="protein sequence ID" value="RYR58511.1"/>
    <property type="molecule type" value="Genomic_DNA"/>
</dbReference>
<name>A0A445D5V9_ARAHY</name>
<evidence type="ECO:0000256" key="1">
    <source>
        <dbReference type="SAM" id="MobiDB-lite"/>
    </source>
</evidence>
<feature type="compositionally biased region" description="Polar residues" evidence="1">
    <location>
        <begin position="477"/>
        <end position="488"/>
    </location>
</feature>
<keyword evidence="2" id="KW-0812">Transmembrane</keyword>
<feature type="region of interest" description="Disordered" evidence="1">
    <location>
        <begin position="425"/>
        <end position="492"/>
    </location>
</feature>
<gene>
    <name evidence="3" type="ORF">Ahy_A05g024312</name>
</gene>
<feature type="region of interest" description="Disordered" evidence="1">
    <location>
        <begin position="108"/>
        <end position="162"/>
    </location>
</feature>
<accession>A0A445D5V9</accession>
<feature type="compositionally biased region" description="Basic and acidic residues" evidence="1">
    <location>
        <begin position="118"/>
        <end position="143"/>
    </location>
</feature>
<reference evidence="3 4" key="1">
    <citation type="submission" date="2019-01" db="EMBL/GenBank/DDBJ databases">
        <title>Sequencing of cultivated peanut Arachis hypogaea provides insights into genome evolution and oil improvement.</title>
        <authorList>
            <person name="Chen X."/>
        </authorList>
    </citation>
    <scope>NUCLEOTIDE SEQUENCE [LARGE SCALE GENOMIC DNA]</scope>
    <source>
        <strain evidence="4">cv. Fuhuasheng</strain>
        <tissue evidence="3">Leaves</tissue>
    </source>
</reference>
<evidence type="ECO:0000256" key="2">
    <source>
        <dbReference type="SAM" id="Phobius"/>
    </source>
</evidence>
<dbReference type="PANTHER" id="PTHR46741">
    <property type="entry name" value="OS09G0413600 PROTEIN"/>
    <property type="match status" value="1"/>
</dbReference>
<keyword evidence="2" id="KW-1133">Transmembrane helix</keyword>
<feature type="compositionally biased region" description="Low complexity" evidence="1">
    <location>
        <begin position="328"/>
        <end position="341"/>
    </location>
</feature>
<proteinExistence type="predicted"/>
<dbReference type="PANTHER" id="PTHR46741:SF4">
    <property type="entry name" value="FINGER FYVE DOMAIN PROTEIN, PUTATIVE (DUF1666)-RELATED"/>
    <property type="match status" value="1"/>
</dbReference>
<dbReference type="Proteomes" id="UP000289738">
    <property type="component" value="Chromosome A05"/>
</dbReference>
<evidence type="ECO:0000313" key="4">
    <source>
        <dbReference type="Proteomes" id="UP000289738"/>
    </source>
</evidence>
<feature type="transmembrane region" description="Helical" evidence="2">
    <location>
        <begin position="37"/>
        <end position="57"/>
    </location>
</feature>
<evidence type="ECO:0008006" key="5">
    <source>
        <dbReference type="Google" id="ProtNLM"/>
    </source>
</evidence>